<organism evidence="4 5">
    <name type="scientific">Pyxidicoccus fallax</name>
    <dbReference type="NCBI Taxonomy" id="394095"/>
    <lineage>
        <taxon>Bacteria</taxon>
        <taxon>Pseudomonadati</taxon>
        <taxon>Myxococcota</taxon>
        <taxon>Myxococcia</taxon>
        <taxon>Myxococcales</taxon>
        <taxon>Cystobacterineae</taxon>
        <taxon>Myxococcaceae</taxon>
        <taxon>Pyxidicoccus</taxon>
    </lineage>
</organism>
<feature type="domain" description="GFO/IDH/MocA-like oxidoreductase" evidence="3">
    <location>
        <begin position="139"/>
        <end position="267"/>
    </location>
</feature>
<feature type="domain" description="Gfo/Idh/MocA-like oxidoreductase N-terminal" evidence="2">
    <location>
        <begin position="14"/>
        <end position="130"/>
    </location>
</feature>
<dbReference type="PANTHER" id="PTHR43818:SF11">
    <property type="entry name" value="BCDNA.GH03377"/>
    <property type="match status" value="1"/>
</dbReference>
<dbReference type="InterPro" id="IPR000683">
    <property type="entry name" value="Gfo/Idh/MocA-like_OxRdtase_N"/>
</dbReference>
<proteinExistence type="predicted"/>
<keyword evidence="5" id="KW-1185">Reference proteome</keyword>
<dbReference type="SUPFAM" id="SSF51735">
    <property type="entry name" value="NAD(P)-binding Rossmann-fold domains"/>
    <property type="match status" value="1"/>
</dbReference>
<comment type="caution">
    <text evidence="4">The sequence shown here is derived from an EMBL/GenBank/DDBJ whole genome shotgun (WGS) entry which is preliminary data.</text>
</comment>
<gene>
    <name evidence="4" type="ORF">HG543_08465</name>
</gene>
<dbReference type="EMBL" id="JABBJJ010000027">
    <property type="protein sequence ID" value="NMO14891.1"/>
    <property type="molecule type" value="Genomic_DNA"/>
</dbReference>
<dbReference type="InterPro" id="IPR036291">
    <property type="entry name" value="NAD(P)-bd_dom_sf"/>
</dbReference>
<dbReference type="PANTHER" id="PTHR43818">
    <property type="entry name" value="BCDNA.GH03377"/>
    <property type="match status" value="1"/>
</dbReference>
<dbReference type="AlphaFoldDB" id="A0A848LF31"/>
<reference evidence="4 5" key="1">
    <citation type="submission" date="2020-04" db="EMBL/GenBank/DDBJ databases">
        <title>Draft genome of Pyxidicoccus fallax type strain.</title>
        <authorList>
            <person name="Whitworth D.E."/>
        </authorList>
    </citation>
    <scope>NUCLEOTIDE SEQUENCE [LARGE SCALE GENOMIC DNA]</scope>
    <source>
        <strain evidence="4 5">DSM 14698</strain>
    </source>
</reference>
<accession>A0A848LF31</accession>
<dbReference type="Pfam" id="PF22725">
    <property type="entry name" value="GFO_IDH_MocA_C3"/>
    <property type="match status" value="1"/>
</dbReference>
<dbReference type="InterPro" id="IPR055170">
    <property type="entry name" value="GFO_IDH_MocA-like_dom"/>
</dbReference>
<dbReference type="GO" id="GO:0016491">
    <property type="term" value="F:oxidoreductase activity"/>
    <property type="evidence" value="ECO:0007669"/>
    <property type="project" value="UniProtKB-KW"/>
</dbReference>
<dbReference type="InterPro" id="IPR050463">
    <property type="entry name" value="Gfo/Idh/MocA_oxidrdct_glycsds"/>
</dbReference>
<protein>
    <submittedName>
        <fullName evidence="4">Gfo/Idh/MocA family oxidoreductase</fullName>
    </submittedName>
</protein>
<dbReference type="Gene3D" id="3.30.360.10">
    <property type="entry name" value="Dihydrodipicolinate Reductase, domain 2"/>
    <property type="match status" value="1"/>
</dbReference>
<name>A0A848LF31_9BACT</name>
<dbReference type="Gene3D" id="3.40.50.720">
    <property type="entry name" value="NAD(P)-binding Rossmann-like Domain"/>
    <property type="match status" value="1"/>
</dbReference>
<evidence type="ECO:0000313" key="5">
    <source>
        <dbReference type="Proteomes" id="UP000518300"/>
    </source>
</evidence>
<dbReference type="Pfam" id="PF01408">
    <property type="entry name" value="GFO_IDH_MocA"/>
    <property type="match status" value="1"/>
</dbReference>
<evidence type="ECO:0000259" key="2">
    <source>
        <dbReference type="Pfam" id="PF01408"/>
    </source>
</evidence>
<dbReference type="SUPFAM" id="SSF55347">
    <property type="entry name" value="Glyceraldehyde-3-phosphate dehydrogenase-like, C-terminal domain"/>
    <property type="match status" value="1"/>
</dbReference>
<sequence length="337" mass="36243">MSGIAAKQQTQRPRLGFLGVGWIGRHRMEAIAQSGAAEVAVVVDPSTQALEAAEKSAPGCERAGSFEELLTKPLDGIVIATPSAVHAEQAVAALERGLAVFCQKPLGRDAAEVRRVVDAAKANDRLLGVDLSYRCTHGMRQVKERVRAGELGDVFSLNLVFHNAYGPDKAWFYDPKLSGGGCVMDLGIHLVDLALWVLDFPKVTRVSSHLYSGGKPLTSRETQVEDYAVAQLELATGASVQLACSWKVSAGCDAVIEASFYGTKGGASLRNVNGSFYDFTADLFHGTSRQRLAEPPDAWGGRAAVDWATRLAAGQRFDPECERLVVVADALDRIYRP</sequence>
<keyword evidence="1" id="KW-0560">Oxidoreductase</keyword>
<dbReference type="Proteomes" id="UP000518300">
    <property type="component" value="Unassembled WGS sequence"/>
</dbReference>
<evidence type="ECO:0000259" key="3">
    <source>
        <dbReference type="Pfam" id="PF22725"/>
    </source>
</evidence>
<evidence type="ECO:0000256" key="1">
    <source>
        <dbReference type="ARBA" id="ARBA00023002"/>
    </source>
</evidence>
<dbReference type="GO" id="GO:0000166">
    <property type="term" value="F:nucleotide binding"/>
    <property type="evidence" value="ECO:0007669"/>
    <property type="project" value="InterPro"/>
</dbReference>
<evidence type="ECO:0000313" key="4">
    <source>
        <dbReference type="EMBL" id="NMO14891.1"/>
    </source>
</evidence>